<keyword evidence="5" id="KW-1185">Reference proteome</keyword>
<keyword evidence="1" id="KW-0406">Ion transport</keyword>
<dbReference type="SUPFAM" id="SSF51735">
    <property type="entry name" value="NAD(P)-binding Rossmann-fold domains"/>
    <property type="match status" value="1"/>
</dbReference>
<dbReference type="PANTHER" id="PTHR43833">
    <property type="entry name" value="POTASSIUM CHANNEL PROTEIN 2-RELATED-RELATED"/>
    <property type="match status" value="1"/>
</dbReference>
<dbReference type="InterPro" id="IPR003148">
    <property type="entry name" value="RCK_N"/>
</dbReference>
<dbReference type="Gene3D" id="3.40.50.720">
    <property type="entry name" value="NAD(P)-binding Rossmann-like Domain"/>
    <property type="match status" value="1"/>
</dbReference>
<evidence type="ECO:0000313" key="4">
    <source>
        <dbReference type="EMBL" id="MFD1184177.1"/>
    </source>
</evidence>
<dbReference type="Pfam" id="PF02254">
    <property type="entry name" value="TrkA_N"/>
    <property type="match status" value="1"/>
</dbReference>
<dbReference type="Proteomes" id="UP001597211">
    <property type="component" value="Unassembled WGS sequence"/>
</dbReference>
<keyword evidence="1" id="KW-0633">Potassium transport</keyword>
<dbReference type="EMBL" id="JBHTKZ010000073">
    <property type="protein sequence ID" value="MFD1184177.1"/>
    <property type="molecule type" value="Genomic_DNA"/>
</dbReference>
<name>A0ABW3SH95_9BACL</name>
<feature type="domain" description="RCK N-terminal" evidence="3">
    <location>
        <begin position="16"/>
        <end position="135"/>
    </location>
</feature>
<evidence type="ECO:0000256" key="2">
    <source>
        <dbReference type="ARBA" id="ARBA00022958"/>
    </source>
</evidence>
<evidence type="ECO:0000313" key="5">
    <source>
        <dbReference type="Proteomes" id="UP001597211"/>
    </source>
</evidence>
<keyword evidence="1" id="KW-0813">Transport</keyword>
<reference evidence="5" key="1">
    <citation type="journal article" date="2019" name="Int. J. Syst. Evol. Microbiol.">
        <title>The Global Catalogue of Microorganisms (GCM) 10K type strain sequencing project: providing services to taxonomists for standard genome sequencing and annotation.</title>
        <authorList>
            <consortium name="The Broad Institute Genomics Platform"/>
            <consortium name="The Broad Institute Genome Sequencing Center for Infectious Disease"/>
            <person name="Wu L."/>
            <person name="Ma J."/>
        </authorList>
    </citation>
    <scope>NUCLEOTIDE SEQUENCE [LARGE SCALE GENOMIC DNA]</scope>
    <source>
        <strain evidence="5">CCUG 48216</strain>
    </source>
</reference>
<gene>
    <name evidence="4" type="ORF">ACFQ2Z_22835</name>
</gene>
<sequence length="150" mass="16206">MLSKKERYGANEKNDCRHAIIADCSRVGAEIASILSSRGKVVVVLDNNTLSFRKLSPDYSGFTVEADATEVDALTHAGIEKADLLVAATNDDNTNIRIAQIATKLFQVPRKDASGVGNSGAKHHRCIIRGVSSIIRKGKTLKQDAIRFGI</sequence>
<accession>A0ABW3SH95</accession>
<dbReference type="InterPro" id="IPR006036">
    <property type="entry name" value="K_uptake_TrkA"/>
</dbReference>
<organism evidence="4 5">
    <name type="scientific">Paenibacillus timonensis</name>
    <dbReference type="NCBI Taxonomy" id="225915"/>
    <lineage>
        <taxon>Bacteria</taxon>
        <taxon>Bacillati</taxon>
        <taxon>Bacillota</taxon>
        <taxon>Bacilli</taxon>
        <taxon>Bacillales</taxon>
        <taxon>Paenibacillaceae</taxon>
        <taxon>Paenibacillus</taxon>
    </lineage>
</organism>
<evidence type="ECO:0000259" key="3">
    <source>
        <dbReference type="PROSITE" id="PS51201"/>
    </source>
</evidence>
<dbReference type="PROSITE" id="PS51201">
    <property type="entry name" value="RCK_N"/>
    <property type="match status" value="1"/>
</dbReference>
<proteinExistence type="predicted"/>
<comment type="caution">
    <text evidence="4">The sequence shown here is derived from an EMBL/GenBank/DDBJ whole genome shotgun (WGS) entry which is preliminary data.</text>
</comment>
<protein>
    <submittedName>
        <fullName evidence="4">NAD-binding protein</fullName>
    </submittedName>
</protein>
<dbReference type="PRINTS" id="PR00335">
    <property type="entry name" value="KUPTAKETRKA"/>
</dbReference>
<dbReference type="InterPro" id="IPR036291">
    <property type="entry name" value="NAD(P)-bd_dom_sf"/>
</dbReference>
<dbReference type="InterPro" id="IPR050721">
    <property type="entry name" value="Trk_Ktr_HKT_K-transport"/>
</dbReference>
<evidence type="ECO:0000256" key="1">
    <source>
        <dbReference type="ARBA" id="ARBA00022538"/>
    </source>
</evidence>
<keyword evidence="2" id="KW-0630">Potassium</keyword>